<evidence type="ECO:0000313" key="1">
    <source>
        <dbReference type="EMBL" id="PWY55422.1"/>
    </source>
</evidence>
<dbReference type="Proteomes" id="UP000247152">
    <property type="component" value="Unassembled WGS sequence"/>
</dbReference>
<sequence>MLQFFKTKKHHSQGRNYEGEKHLNTYADYLDKVIKDPTPENIKQLKDTGNNFIAAIDAESRETQSLTCTLK</sequence>
<dbReference type="EMBL" id="QHJG01000018">
    <property type="protein sequence ID" value="PWY55422.1"/>
    <property type="molecule type" value="Genomic_DNA"/>
</dbReference>
<reference evidence="2 4" key="2">
    <citation type="submission" date="2018-12" db="EMBL/GenBank/DDBJ databases">
        <title>Legionella sp,whole genome shotgun sequence.</title>
        <authorList>
            <person name="Wu H."/>
        </authorList>
    </citation>
    <scope>NUCLEOTIDE SEQUENCE [LARGE SCALE GENOMIC DNA]</scope>
    <source>
        <strain evidence="2">Km489</strain>
        <strain evidence="4">km489</strain>
    </source>
</reference>
<accession>A0A317U4F9</accession>
<proteinExistence type="predicted"/>
<dbReference type="RefSeq" id="WP_110142830.1">
    <property type="nucleotide sequence ID" value="NZ_QHJG01000018.1"/>
</dbReference>
<evidence type="ECO:0000313" key="4">
    <source>
        <dbReference type="Proteomes" id="UP000287374"/>
    </source>
</evidence>
<reference evidence="1 3" key="1">
    <citation type="submission" date="2018-05" db="EMBL/GenBank/DDBJ databases">
        <title>Legionella qingyii sp.nov., whole genome shotgun sequence.</title>
        <authorList>
            <person name="Wu H."/>
            <person name="Zhu Q."/>
            <person name="Hu C."/>
        </authorList>
    </citation>
    <scope>NUCLEOTIDE SEQUENCE [LARGE SCALE GENOMIC DNA]</scope>
    <source>
        <strain evidence="1 3">HEB18</strain>
    </source>
</reference>
<comment type="caution">
    <text evidence="1">The sequence shown here is derived from an EMBL/GenBank/DDBJ whole genome shotgun (WGS) entry which is preliminary data.</text>
</comment>
<keyword evidence="4" id="KW-1185">Reference proteome</keyword>
<protein>
    <submittedName>
        <fullName evidence="1">Uncharacterized protein</fullName>
    </submittedName>
</protein>
<dbReference type="OrthoDB" id="9909871at2"/>
<gene>
    <name evidence="1" type="ORF">DGG96_11620</name>
    <name evidence="2" type="ORF">ELY20_12810</name>
</gene>
<dbReference type="EMBL" id="RZGX01000017">
    <property type="protein sequence ID" value="RUR21373.1"/>
    <property type="molecule type" value="Genomic_DNA"/>
</dbReference>
<organism evidence="1 3">
    <name type="scientific">Legionella qingyii</name>
    <dbReference type="NCBI Taxonomy" id="2184757"/>
    <lineage>
        <taxon>Bacteria</taxon>
        <taxon>Pseudomonadati</taxon>
        <taxon>Pseudomonadota</taxon>
        <taxon>Gammaproteobacteria</taxon>
        <taxon>Legionellales</taxon>
        <taxon>Legionellaceae</taxon>
        <taxon>Legionella</taxon>
    </lineage>
</organism>
<name>A0A317U4F9_9GAMM</name>
<dbReference type="AlphaFoldDB" id="A0A317U4F9"/>
<dbReference type="Proteomes" id="UP000287374">
    <property type="component" value="Unassembled WGS sequence"/>
</dbReference>
<evidence type="ECO:0000313" key="2">
    <source>
        <dbReference type="EMBL" id="RUR21373.1"/>
    </source>
</evidence>
<evidence type="ECO:0000313" key="3">
    <source>
        <dbReference type="Proteomes" id="UP000247152"/>
    </source>
</evidence>